<evidence type="ECO:0000313" key="9">
    <source>
        <dbReference type="EMBL" id="AZG77539.1"/>
    </source>
</evidence>
<keyword evidence="2" id="KW-1003">Cell membrane</keyword>
<keyword evidence="5 6" id="KW-0472">Membrane</keyword>
<gene>
    <name evidence="9" type="ORF">EHO51_12800</name>
</gene>
<dbReference type="PANTHER" id="PTHR30287">
    <property type="entry name" value="MEMBRANE COMPONENT OF PREDICTED ABC SUPERFAMILY METABOLITE UPTAKE TRANSPORTER"/>
    <property type="match status" value="1"/>
</dbReference>
<dbReference type="KEGG" id="mros:EHO51_12800"/>
<dbReference type="Proteomes" id="UP000273982">
    <property type="component" value="Chromosome"/>
</dbReference>
<dbReference type="InterPro" id="IPR038766">
    <property type="entry name" value="Membrane_comp_ABC_pdt"/>
</dbReference>
<evidence type="ECO:0000256" key="2">
    <source>
        <dbReference type="ARBA" id="ARBA00022475"/>
    </source>
</evidence>
<feature type="domain" description="ABC3 transporter permease C-terminal" evidence="7">
    <location>
        <begin position="693"/>
        <end position="811"/>
    </location>
</feature>
<evidence type="ECO:0000313" key="10">
    <source>
        <dbReference type="Proteomes" id="UP000273982"/>
    </source>
</evidence>
<evidence type="ECO:0000256" key="3">
    <source>
        <dbReference type="ARBA" id="ARBA00022692"/>
    </source>
</evidence>
<reference evidence="9 10" key="1">
    <citation type="submission" date="2018-11" db="EMBL/GenBank/DDBJ databases">
        <title>Genome squencing of methanotrophic bacteria isolated from alkaline groundwater in Korea.</title>
        <authorList>
            <person name="Nguyen L.N."/>
        </authorList>
    </citation>
    <scope>NUCLEOTIDE SEQUENCE [LARGE SCALE GENOMIC DNA]</scope>
    <source>
        <strain evidence="9 10">GW6</strain>
    </source>
</reference>
<dbReference type="RefSeq" id="WP_124739205.1">
    <property type="nucleotide sequence ID" value="NZ_CP034086.1"/>
</dbReference>
<dbReference type="InterPro" id="IPR003838">
    <property type="entry name" value="ABC3_permease_C"/>
</dbReference>
<feature type="transmembrane region" description="Helical" evidence="6">
    <location>
        <begin position="459"/>
        <end position="483"/>
    </location>
</feature>
<feature type="transmembrane region" description="Helical" evidence="6">
    <location>
        <begin position="785"/>
        <end position="807"/>
    </location>
</feature>
<evidence type="ECO:0000259" key="8">
    <source>
        <dbReference type="Pfam" id="PF12704"/>
    </source>
</evidence>
<keyword evidence="3 6" id="KW-0812">Transmembrane</keyword>
<dbReference type="GO" id="GO:0005886">
    <property type="term" value="C:plasma membrane"/>
    <property type="evidence" value="ECO:0007669"/>
    <property type="project" value="UniProtKB-SubCell"/>
</dbReference>
<dbReference type="Pfam" id="PF02687">
    <property type="entry name" value="FtsX"/>
    <property type="match status" value="2"/>
</dbReference>
<dbReference type="EMBL" id="CP034086">
    <property type="protein sequence ID" value="AZG77539.1"/>
    <property type="molecule type" value="Genomic_DNA"/>
</dbReference>
<evidence type="ECO:0000256" key="4">
    <source>
        <dbReference type="ARBA" id="ARBA00022989"/>
    </source>
</evidence>
<feature type="transmembrane region" description="Helical" evidence="6">
    <location>
        <begin position="285"/>
        <end position="312"/>
    </location>
</feature>
<evidence type="ECO:0000259" key="7">
    <source>
        <dbReference type="Pfam" id="PF02687"/>
    </source>
</evidence>
<name>A0A3G8M6B3_9HYPH</name>
<dbReference type="Pfam" id="PF12704">
    <property type="entry name" value="MacB_PCD"/>
    <property type="match status" value="1"/>
</dbReference>
<feature type="transmembrane region" description="Helical" evidence="6">
    <location>
        <begin position="686"/>
        <end position="711"/>
    </location>
</feature>
<evidence type="ECO:0000256" key="5">
    <source>
        <dbReference type="ARBA" id="ARBA00023136"/>
    </source>
</evidence>
<feature type="domain" description="MacB-like periplasmic core" evidence="8">
    <location>
        <begin position="464"/>
        <end position="658"/>
    </location>
</feature>
<feature type="transmembrane region" description="Helical" evidence="6">
    <location>
        <begin position="740"/>
        <end position="773"/>
    </location>
</feature>
<dbReference type="PANTHER" id="PTHR30287:SF2">
    <property type="entry name" value="BLL1001 PROTEIN"/>
    <property type="match status" value="1"/>
</dbReference>
<accession>A0A3G8M6B3</accession>
<evidence type="ECO:0000256" key="6">
    <source>
        <dbReference type="SAM" id="Phobius"/>
    </source>
</evidence>
<protein>
    <submittedName>
        <fullName evidence="9">FtsX-like permease family protein</fullName>
    </submittedName>
</protein>
<feature type="transmembrane region" description="Helical" evidence="6">
    <location>
        <begin position="386"/>
        <end position="407"/>
    </location>
</feature>
<feature type="domain" description="ABC3 transporter permease C-terminal" evidence="7">
    <location>
        <begin position="244"/>
        <end position="366"/>
    </location>
</feature>
<feature type="transmembrane region" description="Helical" evidence="6">
    <location>
        <begin position="242"/>
        <end position="264"/>
    </location>
</feature>
<proteinExistence type="predicted"/>
<keyword evidence="4 6" id="KW-1133">Transmembrane helix</keyword>
<feature type="transmembrane region" description="Helical" evidence="6">
    <location>
        <begin position="341"/>
        <end position="365"/>
    </location>
</feature>
<dbReference type="AlphaFoldDB" id="A0A3G8M6B3"/>
<dbReference type="InterPro" id="IPR025857">
    <property type="entry name" value="MacB_PCD"/>
</dbReference>
<evidence type="ECO:0000256" key="1">
    <source>
        <dbReference type="ARBA" id="ARBA00004651"/>
    </source>
</evidence>
<sequence length="822" mass="88257">MRETLWTLAALISHWRRRPGNLATLVLGLAIATALWSGVQALNAQARNSYDAAANAISGGGARTLVAARGGLFDQELFVRLRRAGVEVSPVLEGAVRIGEKNIRIIGVEPLSLPRRSPIADRRMRSDVIEDFFSGPGRSFVAPQTLRPLDLAEGAQPHTERAQQLPPLAALAEAPPGAIIVDIGVAQRLLDRPGKLSRLVILDEETFDEARLKPIAGDALRLVAPDDDSDLARLTDSFHLNLTAFGFLAFLVGLFIVHAAYGLAFEQRLPTLRTLRALGVGPPHLIAAMAFEIGALTLIAGGAGVLGGHAIAQALLPDVAKSLESLYGAQISDRLALDARWWLSGLAMAGAGAALAAASGLTKALRLPALSFARPMAWRGAHHRYLLRQAALAALALVAAAGAYGFGQGLASGFAIIGLALLAAALILPVGLAGVLALGERFARRPLARWFFADGRQEISGLSLALMALLIALATNIGVGGMVEGFRQTFDRWLDARLVAEIYFEAATPADARDIEAWSRTQPDIAAILPVWRAKTRIGGWPVDVVGMTPHETYTTHFPLIDAPTDVWTALHAQDAVLVSEQLARRLSLAIGETLDIPTSGRDLPARIVGVFPDYGNPKGQLRIDHERLKRYFDDASGVQYSLRVDPAATKRVIEDIKQRFGGKITRIVDQAEVKTLSTDIFERTFAVTTALNTLTLIVSGVALFASLLTLSDMRRARIAPVWALGATRRKLAALEMARVMAFAAGAAAFAIPLGLFMTWCLVAIVNVAAFGWRLPFHMFPAQWLVVSCIALCAAFFAALIPVVRLARVSPSELLRVFSNER</sequence>
<organism evidence="9 10">
    <name type="scientific">Methylocystis rosea</name>
    <dbReference type="NCBI Taxonomy" id="173366"/>
    <lineage>
        <taxon>Bacteria</taxon>
        <taxon>Pseudomonadati</taxon>
        <taxon>Pseudomonadota</taxon>
        <taxon>Alphaproteobacteria</taxon>
        <taxon>Hyphomicrobiales</taxon>
        <taxon>Methylocystaceae</taxon>
        <taxon>Methylocystis</taxon>
    </lineage>
</organism>
<comment type="subcellular location">
    <subcellularLocation>
        <location evidence="1">Cell membrane</location>
        <topology evidence="1">Multi-pass membrane protein</topology>
    </subcellularLocation>
</comment>
<feature type="transmembrane region" description="Helical" evidence="6">
    <location>
        <begin position="413"/>
        <end position="438"/>
    </location>
</feature>